<feature type="region of interest" description="Disordered" evidence="5">
    <location>
        <begin position="504"/>
        <end position="529"/>
    </location>
</feature>
<dbReference type="InterPro" id="IPR050140">
    <property type="entry name" value="SRY-related_HMG-box_TF-like"/>
</dbReference>
<evidence type="ECO:0000313" key="7">
    <source>
        <dbReference type="EMBL" id="KIW15927.1"/>
    </source>
</evidence>
<dbReference type="PROSITE" id="PS50118">
    <property type="entry name" value="HMG_BOX_2"/>
    <property type="match status" value="1"/>
</dbReference>
<keyword evidence="1" id="KW-0805">Transcription regulation</keyword>
<proteinExistence type="predicted"/>
<dbReference type="InterPro" id="IPR036910">
    <property type="entry name" value="HMG_box_dom_sf"/>
</dbReference>
<dbReference type="RefSeq" id="XP_016236143.1">
    <property type="nucleotide sequence ID" value="XM_016380316.1"/>
</dbReference>
<evidence type="ECO:0000256" key="4">
    <source>
        <dbReference type="PROSITE-ProRule" id="PRU00267"/>
    </source>
</evidence>
<keyword evidence="3" id="KW-0804">Transcription</keyword>
<dbReference type="Pfam" id="PF00505">
    <property type="entry name" value="HMG_box"/>
    <property type="match status" value="1"/>
</dbReference>
<dbReference type="PANTHER" id="PTHR10270:SF320">
    <property type="entry name" value="BOX TRANSCRIPTIONAL REGULATOR, PUTATIVE (AFU_ORTHOLOGUE AFUA_4G10820)-RELATED"/>
    <property type="match status" value="1"/>
</dbReference>
<feature type="DNA-binding region" description="HMG box" evidence="4">
    <location>
        <begin position="60"/>
        <end position="128"/>
    </location>
</feature>
<evidence type="ECO:0000256" key="3">
    <source>
        <dbReference type="ARBA" id="ARBA00023163"/>
    </source>
</evidence>
<protein>
    <recommendedName>
        <fullName evidence="6">HMG box domain-containing protein</fullName>
    </recommendedName>
</protein>
<dbReference type="SUPFAM" id="SSF47095">
    <property type="entry name" value="HMG-box"/>
    <property type="match status" value="1"/>
</dbReference>
<name>A0A0D1ZT06_9EURO</name>
<keyword evidence="4" id="KW-0539">Nucleus</keyword>
<dbReference type="Proteomes" id="UP000053328">
    <property type="component" value="Unassembled WGS sequence"/>
</dbReference>
<feature type="region of interest" description="Disordered" evidence="5">
    <location>
        <begin position="560"/>
        <end position="635"/>
    </location>
</feature>
<dbReference type="FunFam" id="1.10.30.10:FF:000041">
    <property type="entry name" value="HMG box family protein"/>
    <property type="match status" value="1"/>
</dbReference>
<feature type="domain" description="HMG box" evidence="6">
    <location>
        <begin position="60"/>
        <end position="128"/>
    </location>
</feature>
<feature type="region of interest" description="Disordered" evidence="5">
    <location>
        <begin position="1"/>
        <end position="62"/>
    </location>
</feature>
<feature type="region of interest" description="Disordered" evidence="5">
    <location>
        <begin position="116"/>
        <end position="218"/>
    </location>
</feature>
<feature type="compositionally biased region" description="Low complexity" evidence="5">
    <location>
        <begin position="9"/>
        <end position="28"/>
    </location>
</feature>
<dbReference type="STRING" id="91928.A0A0D1ZT06"/>
<evidence type="ECO:0000259" key="6">
    <source>
        <dbReference type="PROSITE" id="PS50118"/>
    </source>
</evidence>
<dbReference type="EMBL" id="KN847495">
    <property type="protein sequence ID" value="KIW15927.1"/>
    <property type="molecule type" value="Genomic_DNA"/>
</dbReference>
<keyword evidence="2 4" id="KW-0238">DNA-binding</keyword>
<feature type="compositionally biased region" description="Low complexity" evidence="5">
    <location>
        <begin position="781"/>
        <end position="799"/>
    </location>
</feature>
<evidence type="ECO:0000313" key="8">
    <source>
        <dbReference type="Proteomes" id="UP000053328"/>
    </source>
</evidence>
<keyword evidence="8" id="KW-1185">Reference proteome</keyword>
<evidence type="ECO:0000256" key="5">
    <source>
        <dbReference type="SAM" id="MobiDB-lite"/>
    </source>
</evidence>
<dbReference type="GeneID" id="27333060"/>
<dbReference type="GO" id="GO:0005634">
    <property type="term" value="C:nucleus"/>
    <property type="evidence" value="ECO:0007669"/>
    <property type="project" value="UniProtKB-UniRule"/>
</dbReference>
<dbReference type="GO" id="GO:0000978">
    <property type="term" value="F:RNA polymerase II cis-regulatory region sequence-specific DNA binding"/>
    <property type="evidence" value="ECO:0007669"/>
    <property type="project" value="TreeGrafter"/>
</dbReference>
<dbReference type="GO" id="GO:0030154">
    <property type="term" value="P:cell differentiation"/>
    <property type="evidence" value="ECO:0007669"/>
    <property type="project" value="TreeGrafter"/>
</dbReference>
<feature type="compositionally biased region" description="Basic and acidic residues" evidence="5">
    <location>
        <begin position="513"/>
        <end position="529"/>
    </location>
</feature>
<sequence>MHGTKVGERTSGSNASSSSTSPSKRAGSVEMSGDRPQSEVTSIGPSAREHLCLCPSEPKIPRPRNSFMLFRQHRQSSIMAQNPGLQIPDVSKIIGEQWRRLSSEAKEEWNMLAEEEKARHQQQYPGYRYQPRRNGKVSNQPSISGPSATEPQDPCRKCGGKPMSYYNNPSPIHNPSTSAESQAMAMQVPAKRSYIVSNPPPPPHPQRMQPASPQPQGQQKAFIEAYPYQRVDPRLVYALPSAQPLPTPPSSDTQDAKRRRFNSNGVYITGREQYHETPYVYAQSPVHHSGYSRPEVVQVHASQVPVQHVQQVAKPAIVSPPRAVYPHPPQLQPVRPPHSHHRARSTIALPPIETMVSQTPIKSPSVQSQGSGVEAMIMSIPVLNKIKVLSQISAPLPPPGPLSPKPEVRGAIIAIEGMDTATVHSMMNSLAEQLEKEGKFAVRIFGGPTPFHTERAGSNTLLTRAMTTELYLSMLSEWHQISKEMVDYISTRPGDADMTRYSVPRLSSQSHEALQEHLHHPTDTGHERKTLEKVVTNFDGKGNTASNSAVFSPKTIDKSAELPIQSPAGKGRSQSTSGMGDGSVRPALTTVSRPSNSTRIPPPPTTPPTTTKPSSRIPPPRTPQPRSIVSDPDRVPFSRLSSNAIPVALVPHFQLTTVDASSISMPISDGFSPPAHWQWFATLWRGSIGPDITIVVKGVEDEGDAVEPGRASVGGIVNTPMGGRERYSSSVGHSGVEIRLNDCRAVIVKTAIIGMSTQTSASVAVGEDNGAGAESQGENQVAKGVSSSSNSVSGPASAAYQAKEMENWEKAKRRVGFEVEEFLRR</sequence>
<accession>A0A0D1ZT06</accession>
<gene>
    <name evidence="7" type="ORF">PV08_05977</name>
</gene>
<dbReference type="Gene3D" id="1.10.30.10">
    <property type="entry name" value="High mobility group box domain"/>
    <property type="match status" value="1"/>
</dbReference>
<dbReference type="OrthoDB" id="6247875at2759"/>
<dbReference type="AlphaFoldDB" id="A0A0D1ZT06"/>
<dbReference type="CDD" id="cd01389">
    <property type="entry name" value="HMG-box_ROX1-like"/>
    <property type="match status" value="1"/>
</dbReference>
<dbReference type="HOGENOM" id="CLU_010453_0_0_1"/>
<dbReference type="GO" id="GO:0001228">
    <property type="term" value="F:DNA-binding transcription activator activity, RNA polymerase II-specific"/>
    <property type="evidence" value="ECO:0007669"/>
    <property type="project" value="TreeGrafter"/>
</dbReference>
<feature type="region of interest" description="Disordered" evidence="5">
    <location>
        <begin position="767"/>
        <end position="801"/>
    </location>
</feature>
<evidence type="ECO:0000256" key="1">
    <source>
        <dbReference type="ARBA" id="ARBA00023015"/>
    </source>
</evidence>
<dbReference type="SMART" id="SM00398">
    <property type="entry name" value="HMG"/>
    <property type="match status" value="1"/>
</dbReference>
<dbReference type="PANTHER" id="PTHR10270">
    <property type="entry name" value="SOX TRANSCRIPTION FACTOR"/>
    <property type="match status" value="1"/>
</dbReference>
<dbReference type="GO" id="GO:0000122">
    <property type="term" value="P:negative regulation of transcription by RNA polymerase II"/>
    <property type="evidence" value="ECO:0007669"/>
    <property type="project" value="TreeGrafter"/>
</dbReference>
<feature type="compositionally biased region" description="Polar residues" evidence="5">
    <location>
        <begin position="136"/>
        <end position="150"/>
    </location>
</feature>
<dbReference type="InterPro" id="IPR009071">
    <property type="entry name" value="HMG_box_dom"/>
</dbReference>
<reference evidence="7 8" key="1">
    <citation type="submission" date="2015-01" db="EMBL/GenBank/DDBJ databases">
        <title>The Genome Sequence of Exophiala spinifera CBS89968.</title>
        <authorList>
            <consortium name="The Broad Institute Genomics Platform"/>
            <person name="Cuomo C."/>
            <person name="de Hoog S."/>
            <person name="Gorbushina A."/>
            <person name="Stielow B."/>
            <person name="Teixiera M."/>
            <person name="Abouelleil A."/>
            <person name="Chapman S.B."/>
            <person name="Priest M."/>
            <person name="Young S.K."/>
            <person name="Wortman J."/>
            <person name="Nusbaum C."/>
            <person name="Birren B."/>
        </authorList>
    </citation>
    <scope>NUCLEOTIDE SEQUENCE [LARGE SCALE GENOMIC DNA]</scope>
    <source>
        <strain evidence="7 8">CBS 89968</strain>
    </source>
</reference>
<evidence type="ECO:0000256" key="2">
    <source>
        <dbReference type="ARBA" id="ARBA00023125"/>
    </source>
</evidence>
<dbReference type="VEuPathDB" id="FungiDB:PV08_05977"/>
<feature type="compositionally biased region" description="Polar residues" evidence="5">
    <location>
        <begin position="165"/>
        <end position="181"/>
    </location>
</feature>
<organism evidence="7 8">
    <name type="scientific">Exophiala spinifera</name>
    <dbReference type="NCBI Taxonomy" id="91928"/>
    <lineage>
        <taxon>Eukaryota</taxon>
        <taxon>Fungi</taxon>
        <taxon>Dikarya</taxon>
        <taxon>Ascomycota</taxon>
        <taxon>Pezizomycotina</taxon>
        <taxon>Eurotiomycetes</taxon>
        <taxon>Chaetothyriomycetidae</taxon>
        <taxon>Chaetothyriales</taxon>
        <taxon>Herpotrichiellaceae</taxon>
        <taxon>Exophiala</taxon>
    </lineage>
</organism>